<dbReference type="PANTHER" id="PTHR10353">
    <property type="entry name" value="GLYCOSYL HYDROLASE"/>
    <property type="match status" value="1"/>
</dbReference>
<dbReference type="PANTHER" id="PTHR10353:SF323">
    <property type="entry name" value="LINAMARASE"/>
    <property type="match status" value="1"/>
</dbReference>
<name>A0AAW2M971_9LAMI</name>
<dbReference type="InterPro" id="IPR001360">
    <property type="entry name" value="Glyco_hydro_1"/>
</dbReference>
<evidence type="ECO:0000256" key="2">
    <source>
        <dbReference type="RuleBase" id="RU003690"/>
    </source>
</evidence>
<reference evidence="4" key="2">
    <citation type="journal article" date="2024" name="Plant">
        <title>Genomic evolution and insights into agronomic trait innovations of Sesamum species.</title>
        <authorList>
            <person name="Miao H."/>
            <person name="Wang L."/>
            <person name="Qu L."/>
            <person name="Liu H."/>
            <person name="Sun Y."/>
            <person name="Le M."/>
            <person name="Wang Q."/>
            <person name="Wei S."/>
            <person name="Zheng Y."/>
            <person name="Lin W."/>
            <person name="Duan Y."/>
            <person name="Cao H."/>
            <person name="Xiong S."/>
            <person name="Wang X."/>
            <person name="Wei L."/>
            <person name="Li C."/>
            <person name="Ma Q."/>
            <person name="Ju M."/>
            <person name="Zhao R."/>
            <person name="Li G."/>
            <person name="Mu C."/>
            <person name="Tian Q."/>
            <person name="Mei H."/>
            <person name="Zhang T."/>
            <person name="Gao T."/>
            <person name="Zhang H."/>
        </authorList>
    </citation>
    <scope>NUCLEOTIDE SEQUENCE</scope>
    <source>
        <strain evidence="4">KEN8</strain>
    </source>
</reference>
<comment type="caution">
    <text evidence="4">The sequence shown here is derived from an EMBL/GenBank/DDBJ whole genome shotgun (WGS) entry which is preliminary data.</text>
</comment>
<proteinExistence type="inferred from homology"/>
<accession>A0AAW2M971</accession>
<feature type="region of interest" description="Disordered" evidence="3">
    <location>
        <begin position="193"/>
        <end position="293"/>
    </location>
</feature>
<organism evidence="4">
    <name type="scientific">Sesamum calycinum</name>
    <dbReference type="NCBI Taxonomy" id="2727403"/>
    <lineage>
        <taxon>Eukaryota</taxon>
        <taxon>Viridiplantae</taxon>
        <taxon>Streptophyta</taxon>
        <taxon>Embryophyta</taxon>
        <taxon>Tracheophyta</taxon>
        <taxon>Spermatophyta</taxon>
        <taxon>Magnoliopsida</taxon>
        <taxon>eudicotyledons</taxon>
        <taxon>Gunneridae</taxon>
        <taxon>Pentapetalae</taxon>
        <taxon>asterids</taxon>
        <taxon>lamiids</taxon>
        <taxon>Lamiales</taxon>
        <taxon>Pedaliaceae</taxon>
        <taxon>Sesamum</taxon>
    </lineage>
</organism>
<feature type="compositionally biased region" description="Low complexity" evidence="3">
    <location>
        <begin position="193"/>
        <end position="249"/>
    </location>
</feature>
<dbReference type="InterPro" id="IPR017853">
    <property type="entry name" value="GH"/>
</dbReference>
<protein>
    <submittedName>
        <fullName evidence="4">Beta-glucosidase 4</fullName>
    </submittedName>
</protein>
<sequence length="293" mass="31813">MQRSNLNFIPHRAAFRHDYNLITSAISSGPENLVLDKTQIEKSGRNSINGFLTLSTPTKDVYTVGKNLLLAHAAAVQSYRTKFKGNVNPQAHQNGQIGIALVSCWFEPLNKDDEEDRKAAVRARDFMLGWNDKDGKVNVKGYFAWSFCDNFEWQVGYTSRFGIIYIDYMNHLRRHPKESATWFSKFLVKNKSGDNNSSGNNVPGANQSGDNNSSGSNVPGANQSGDNNSSGNNVPGANQSGDNNSSGNNVPGANQSGDHNVQSGDNNSSGNNVPGANQSGDNNSSGTMFISRR</sequence>
<feature type="compositionally biased region" description="Polar residues" evidence="3">
    <location>
        <begin position="251"/>
        <end position="293"/>
    </location>
</feature>
<dbReference type="AlphaFoldDB" id="A0AAW2M971"/>
<dbReference type="GO" id="GO:0008422">
    <property type="term" value="F:beta-glucosidase activity"/>
    <property type="evidence" value="ECO:0007669"/>
    <property type="project" value="TreeGrafter"/>
</dbReference>
<dbReference type="EMBL" id="JACGWM010000014">
    <property type="protein sequence ID" value="KAL0328039.1"/>
    <property type="molecule type" value="Genomic_DNA"/>
</dbReference>
<dbReference type="PRINTS" id="PR00131">
    <property type="entry name" value="GLHYDRLASE1"/>
</dbReference>
<evidence type="ECO:0000256" key="3">
    <source>
        <dbReference type="SAM" id="MobiDB-lite"/>
    </source>
</evidence>
<comment type="similarity">
    <text evidence="1 2">Belongs to the glycosyl hydrolase 1 family.</text>
</comment>
<reference evidence="4" key="1">
    <citation type="submission" date="2020-06" db="EMBL/GenBank/DDBJ databases">
        <authorList>
            <person name="Li T."/>
            <person name="Hu X."/>
            <person name="Zhang T."/>
            <person name="Song X."/>
            <person name="Zhang H."/>
            <person name="Dai N."/>
            <person name="Sheng W."/>
            <person name="Hou X."/>
            <person name="Wei L."/>
        </authorList>
    </citation>
    <scope>NUCLEOTIDE SEQUENCE</scope>
    <source>
        <strain evidence="4">KEN8</strain>
        <tissue evidence="4">Leaf</tissue>
    </source>
</reference>
<gene>
    <name evidence="4" type="ORF">Scaly_2236500</name>
</gene>
<dbReference type="Gene3D" id="3.20.20.80">
    <property type="entry name" value="Glycosidases"/>
    <property type="match status" value="2"/>
</dbReference>
<dbReference type="GO" id="GO:0005975">
    <property type="term" value="P:carbohydrate metabolic process"/>
    <property type="evidence" value="ECO:0007669"/>
    <property type="project" value="InterPro"/>
</dbReference>
<dbReference type="Pfam" id="PF00232">
    <property type="entry name" value="Glyco_hydro_1"/>
    <property type="match status" value="2"/>
</dbReference>
<evidence type="ECO:0000313" key="4">
    <source>
        <dbReference type="EMBL" id="KAL0328039.1"/>
    </source>
</evidence>
<evidence type="ECO:0000256" key="1">
    <source>
        <dbReference type="ARBA" id="ARBA00010838"/>
    </source>
</evidence>
<dbReference type="SUPFAM" id="SSF51445">
    <property type="entry name" value="(Trans)glycosidases"/>
    <property type="match status" value="1"/>
</dbReference>